<organism evidence="2">
    <name type="scientific">bioreactor metagenome</name>
    <dbReference type="NCBI Taxonomy" id="1076179"/>
    <lineage>
        <taxon>unclassified sequences</taxon>
        <taxon>metagenomes</taxon>
        <taxon>ecological metagenomes</taxon>
    </lineage>
</organism>
<evidence type="ECO:0000256" key="1">
    <source>
        <dbReference type="SAM" id="Phobius"/>
    </source>
</evidence>
<keyword evidence="1" id="KW-0472">Membrane</keyword>
<dbReference type="EMBL" id="VSSQ01005516">
    <property type="protein sequence ID" value="MPM29461.1"/>
    <property type="molecule type" value="Genomic_DNA"/>
</dbReference>
<comment type="caution">
    <text evidence="2">The sequence shown here is derived from an EMBL/GenBank/DDBJ whole genome shotgun (WGS) entry which is preliminary data.</text>
</comment>
<reference evidence="2" key="1">
    <citation type="submission" date="2019-08" db="EMBL/GenBank/DDBJ databases">
        <authorList>
            <person name="Kucharzyk K."/>
            <person name="Murdoch R.W."/>
            <person name="Higgins S."/>
            <person name="Loffler F."/>
        </authorList>
    </citation>
    <scope>NUCLEOTIDE SEQUENCE</scope>
</reference>
<name>A0A644YNL0_9ZZZZ</name>
<proteinExistence type="predicted"/>
<dbReference type="AlphaFoldDB" id="A0A644YNL0"/>
<evidence type="ECO:0000313" key="2">
    <source>
        <dbReference type="EMBL" id="MPM29461.1"/>
    </source>
</evidence>
<accession>A0A644YNL0</accession>
<sequence length="196" mass="21900">MTNKEKYKHAFSAIHASDDFSLEVEKMERTNKQHKFKTMIAAFAACVMLVGSATAAYAADIGGIQRTIQLWIHGDQTEATIQFDGNGNYSMDYTDDEGTVKHQGGGGVAIAPDGTETPASEEDLMEQLTAPDVKYEDDGSVWIYWFDQKVDITDQFENDICYVQLVNGEKILYMTVKYQNGYATSPNKYLSPSEFN</sequence>
<gene>
    <name evidence="2" type="ORF">SDC9_76001</name>
</gene>
<protein>
    <submittedName>
        <fullName evidence="2">Uncharacterized protein</fullName>
    </submittedName>
</protein>
<feature type="transmembrane region" description="Helical" evidence="1">
    <location>
        <begin position="36"/>
        <end position="59"/>
    </location>
</feature>
<keyword evidence="1" id="KW-1133">Transmembrane helix</keyword>
<keyword evidence="1" id="KW-0812">Transmembrane</keyword>